<dbReference type="RefSeq" id="WP_013296501.1">
    <property type="nucleotide sequence ID" value="NC_014408.1"/>
</dbReference>
<reference evidence="1 2" key="2">
    <citation type="journal article" date="2010" name="J. Bacteriol.">
        <title>Complete genome sequence of Methanothermobacter marburgensis, a methanoarchaeon model organism.</title>
        <authorList>
            <person name="Liesegang H."/>
            <person name="Kaster A.K."/>
            <person name="Wiezer A."/>
            <person name="Goenrich M."/>
            <person name="Wollherr A."/>
            <person name="Seedorf H."/>
            <person name="Gottschalk G."/>
            <person name="Thauer R.K."/>
        </authorList>
    </citation>
    <scope>NUCLEOTIDE SEQUENCE [LARGE SCALE GENOMIC DNA]</scope>
    <source>
        <strain evidence="2">ATCC BAA-927 / DSM 2133 / JCM 14651 / NBRC 100331 / OCM 82 / Marburg</strain>
    </source>
</reference>
<dbReference type="Proteomes" id="UP000000345">
    <property type="component" value="Chromosome"/>
</dbReference>
<dbReference type="AlphaFoldDB" id="D9PYJ3"/>
<keyword evidence="2" id="KW-1185">Reference proteome</keyword>
<sequence length="167" mass="19489">MKDVIDEFRRAAGKSFRKLRRVLDEKYCWKCPQRSTRDRIGCREVEAWMRLRSALEEELIEQVKGLGETYHEGVLLRIREKTEKPTIKIIRDKGGYIIIRDSTSGLRMGHEVMVGSRILRVEGLDGAAVITDGGRYPLYEVRGRVLDRVRPGHPFYRYIRSLEGHDE</sequence>
<dbReference type="KEGG" id="mmg:MTBMA_c17220"/>
<evidence type="ECO:0000313" key="1">
    <source>
        <dbReference type="EMBL" id="ADL59291.1"/>
    </source>
</evidence>
<dbReference type="STRING" id="79929.MTBMA_c17220"/>
<organism evidence="1 2">
    <name type="scientific">Methanothermobacter marburgensis (strain ATCC BAA-927 / DSM 2133 / JCM 14651 / NBRC 100331 / OCM 82 / Marburg)</name>
    <name type="common">Methanobacterium thermoautotrophicum</name>
    <dbReference type="NCBI Taxonomy" id="79929"/>
    <lineage>
        <taxon>Archaea</taxon>
        <taxon>Methanobacteriati</taxon>
        <taxon>Methanobacteriota</taxon>
        <taxon>Methanomada group</taxon>
        <taxon>Methanobacteria</taxon>
        <taxon>Methanobacteriales</taxon>
        <taxon>Methanobacteriaceae</taxon>
        <taxon>Methanothermobacter</taxon>
    </lineage>
</organism>
<dbReference type="GeneID" id="77400491"/>
<dbReference type="EMBL" id="CP001710">
    <property type="protein sequence ID" value="ADL59291.1"/>
    <property type="molecule type" value="Genomic_DNA"/>
</dbReference>
<evidence type="ECO:0000313" key="2">
    <source>
        <dbReference type="Proteomes" id="UP000000345"/>
    </source>
</evidence>
<gene>
    <name evidence="1" type="ordered locus">MTBMA_c17220</name>
</gene>
<accession>D9PYJ3</accession>
<dbReference type="PaxDb" id="79929-MTBMA_c17220"/>
<dbReference type="OrthoDB" id="70556at2157"/>
<reference key="1">
    <citation type="submission" date="2009-08" db="EMBL/GenBank/DDBJ databases">
        <title>The genome sequence of Methanothermobacter marburgensis.</title>
        <authorList>
            <person name="Kaster A."/>
            <person name="Seedorf H."/>
            <person name="Goenrich M."/>
            <person name="Wiezer A."/>
            <person name="Liesegang H."/>
            <person name="Thauer R."/>
            <person name="Gottschalk G."/>
        </authorList>
    </citation>
    <scope>NUCLEOTIDE SEQUENCE</scope>
    <source>
        <strain>Marburg</strain>
    </source>
</reference>
<proteinExistence type="predicted"/>
<name>D9PYJ3_METTM</name>
<protein>
    <submittedName>
        <fullName evidence="1">Uncharacterized protein</fullName>
    </submittedName>
</protein>
<dbReference type="HOGENOM" id="CLU_1425091_0_0_2"/>